<keyword evidence="2" id="KW-1185">Reference proteome</keyword>
<evidence type="ECO:0000313" key="1">
    <source>
        <dbReference type="EMBL" id="WOK93647.1"/>
    </source>
</evidence>
<dbReference type="Gene3D" id="1.10.630.10">
    <property type="entry name" value="Cytochrome P450"/>
    <property type="match status" value="1"/>
</dbReference>
<dbReference type="GO" id="GO:0020037">
    <property type="term" value="F:heme binding"/>
    <property type="evidence" value="ECO:0007669"/>
    <property type="project" value="InterPro"/>
</dbReference>
<name>A0AAQ3JR11_9LILI</name>
<gene>
    <name evidence="1" type="ORF">Cni_G02347</name>
</gene>
<dbReference type="SUPFAM" id="SSF48264">
    <property type="entry name" value="Cytochrome P450"/>
    <property type="match status" value="1"/>
</dbReference>
<dbReference type="AlphaFoldDB" id="A0AAQ3JR11"/>
<dbReference type="GO" id="GO:0005506">
    <property type="term" value="F:iron ion binding"/>
    <property type="evidence" value="ECO:0007669"/>
    <property type="project" value="InterPro"/>
</dbReference>
<reference evidence="1 2" key="1">
    <citation type="submission" date="2023-10" db="EMBL/GenBank/DDBJ databases">
        <title>Chromosome-scale genome assembly provides insights into flower coloration mechanisms of Canna indica.</title>
        <authorList>
            <person name="Li C."/>
        </authorList>
    </citation>
    <scope>NUCLEOTIDE SEQUENCE [LARGE SCALE GENOMIC DNA]</scope>
    <source>
        <tissue evidence="1">Flower</tissue>
    </source>
</reference>
<sequence>MHLPRQRACGHCQLARAWSRVLEEARCQFCLEAPHHGYGVRRVWLPHSDLQPLGDQWKKMRRVVASEVLSANRLQRESILRAEEADHFTRYLYNLCAAGYAIDVRLALRYYRGNIIRRMVFGVRHFGEGGEFGGPSEEELDHAMGLIYKYHDAIINKRLEKWRRCRENGGDDGEKKDVEDVLDVFLFLRDASEKPLLSIEEIRAQSRTYFGWHYWFDIPSFKDKVLECWMFGVVIGERSTIDRWVGKTRLLRDRLREKQKELDFGPSSSAINRKESRSNGFCLPKLFSGFYRLDLSTEDVSSMASSVLEARPRLPLPYWPIV</sequence>
<proteinExistence type="predicted"/>
<dbReference type="PANTHER" id="PTHR24299">
    <property type="entry name" value="CYTOCHROME P450 FAMILY 1"/>
    <property type="match status" value="1"/>
</dbReference>
<organism evidence="1 2">
    <name type="scientific">Canna indica</name>
    <name type="common">Indian-shot</name>
    <dbReference type="NCBI Taxonomy" id="4628"/>
    <lineage>
        <taxon>Eukaryota</taxon>
        <taxon>Viridiplantae</taxon>
        <taxon>Streptophyta</taxon>
        <taxon>Embryophyta</taxon>
        <taxon>Tracheophyta</taxon>
        <taxon>Spermatophyta</taxon>
        <taxon>Magnoliopsida</taxon>
        <taxon>Liliopsida</taxon>
        <taxon>Zingiberales</taxon>
        <taxon>Cannaceae</taxon>
        <taxon>Canna</taxon>
    </lineage>
</organism>
<protein>
    <submittedName>
        <fullName evidence="1">Cytochrome P450</fullName>
    </submittedName>
</protein>
<evidence type="ECO:0000313" key="2">
    <source>
        <dbReference type="Proteomes" id="UP001327560"/>
    </source>
</evidence>
<dbReference type="InterPro" id="IPR036396">
    <property type="entry name" value="Cyt_P450_sf"/>
</dbReference>
<dbReference type="EMBL" id="CP136890">
    <property type="protein sequence ID" value="WOK93647.1"/>
    <property type="molecule type" value="Genomic_DNA"/>
</dbReference>
<dbReference type="Proteomes" id="UP001327560">
    <property type="component" value="Chromosome 1"/>
</dbReference>
<dbReference type="GO" id="GO:0004497">
    <property type="term" value="F:monooxygenase activity"/>
    <property type="evidence" value="ECO:0007669"/>
    <property type="project" value="InterPro"/>
</dbReference>
<dbReference type="PANTHER" id="PTHR24299:SF52">
    <property type="entry name" value="CYTOCHROME P450"/>
    <property type="match status" value="1"/>
</dbReference>
<dbReference type="GO" id="GO:0016705">
    <property type="term" value="F:oxidoreductase activity, acting on paired donors, with incorporation or reduction of molecular oxygen"/>
    <property type="evidence" value="ECO:0007669"/>
    <property type="project" value="InterPro"/>
</dbReference>
<accession>A0AAQ3JR11</accession>